<evidence type="ECO:0000256" key="1">
    <source>
        <dbReference type="SAM" id="Phobius"/>
    </source>
</evidence>
<keyword evidence="1" id="KW-0472">Membrane</keyword>
<accession>A0ABR9RNH9</accession>
<proteinExistence type="predicted"/>
<sequence>MESAILQRLGIDPAFIFLFMLILIIALFVLYVNVSMKYDRLKNSYNSFMKGKDGKTLEESLLSKFSEIDGLAKLTKQNRQDVKDIYRKMEKDFKKVGIVKYDAFNEMGGKLSFALAMLDGNNSGWVINAMHSREGCYTYIKEIVKGESYVELAEEETEALDRAIFSEAYSMDVKETKENKKRTNKSERDEV</sequence>
<protein>
    <submittedName>
        <fullName evidence="2">DUF4446 family protein</fullName>
    </submittedName>
</protein>
<evidence type="ECO:0000313" key="3">
    <source>
        <dbReference type="Proteomes" id="UP000758652"/>
    </source>
</evidence>
<keyword evidence="1" id="KW-0812">Transmembrane</keyword>
<dbReference type="RefSeq" id="WP_076779886.1">
    <property type="nucleotide sequence ID" value="NZ_JADCKL010000014.1"/>
</dbReference>
<dbReference type="InterPro" id="IPR027981">
    <property type="entry name" value="DUF4446"/>
</dbReference>
<keyword evidence="3" id="KW-1185">Reference proteome</keyword>
<evidence type="ECO:0000313" key="2">
    <source>
        <dbReference type="EMBL" id="MBE5064157.1"/>
    </source>
</evidence>
<name>A0ABR9RNH9_9FIRM</name>
<dbReference type="Pfam" id="PF14584">
    <property type="entry name" value="DUF4446"/>
    <property type="match status" value="1"/>
</dbReference>
<organism evidence="2 3">
    <name type="scientific">Claveliimonas monacensis</name>
    <dbReference type="NCBI Taxonomy" id="2779351"/>
    <lineage>
        <taxon>Bacteria</taxon>
        <taxon>Bacillati</taxon>
        <taxon>Bacillota</taxon>
        <taxon>Clostridia</taxon>
        <taxon>Lachnospirales</taxon>
        <taxon>Lachnospiraceae</taxon>
        <taxon>Claveliimonas</taxon>
    </lineage>
</organism>
<reference evidence="2 3" key="1">
    <citation type="submission" date="2020-10" db="EMBL/GenBank/DDBJ databases">
        <title>ChiBAC.</title>
        <authorList>
            <person name="Zenner C."/>
            <person name="Hitch T.C.A."/>
            <person name="Clavel T."/>
        </authorList>
    </citation>
    <scope>NUCLEOTIDE SEQUENCE [LARGE SCALE GENOMIC DNA]</scope>
    <source>
        <strain evidence="2 3">DSM 108991</strain>
    </source>
</reference>
<gene>
    <name evidence="2" type="ORF">INF30_12920</name>
</gene>
<feature type="transmembrane region" description="Helical" evidence="1">
    <location>
        <begin position="14"/>
        <end position="34"/>
    </location>
</feature>
<dbReference type="Proteomes" id="UP000758652">
    <property type="component" value="Unassembled WGS sequence"/>
</dbReference>
<comment type="caution">
    <text evidence="2">The sequence shown here is derived from an EMBL/GenBank/DDBJ whole genome shotgun (WGS) entry which is preliminary data.</text>
</comment>
<dbReference type="EMBL" id="JADCKL010000014">
    <property type="protein sequence ID" value="MBE5064157.1"/>
    <property type="molecule type" value="Genomic_DNA"/>
</dbReference>
<keyword evidence="1" id="KW-1133">Transmembrane helix</keyword>